<organism evidence="1 2">
    <name type="scientific">Sphingomonas citri</name>
    <dbReference type="NCBI Taxonomy" id="2862499"/>
    <lineage>
        <taxon>Bacteria</taxon>
        <taxon>Pseudomonadati</taxon>
        <taxon>Pseudomonadota</taxon>
        <taxon>Alphaproteobacteria</taxon>
        <taxon>Sphingomonadales</taxon>
        <taxon>Sphingomonadaceae</taxon>
        <taxon>Sphingomonas</taxon>
    </lineage>
</organism>
<sequence>MPDDYGAAPKRVTYGFADIGAGKWRSTIDVTDPDDRVRHMVVDFRRDGTAVRGGGDTSEADEAAFISPSPRVLIMNLAKERRPGSVRVYTVSDDGGEMTESAASVTTNGAPMIRRFHYRRLP</sequence>
<gene>
    <name evidence="1" type="ORF">KZ820_06050</name>
</gene>
<dbReference type="EMBL" id="JAHXZN010000001">
    <property type="protein sequence ID" value="MBW6530294.1"/>
    <property type="molecule type" value="Genomic_DNA"/>
</dbReference>
<dbReference type="Proteomes" id="UP000759103">
    <property type="component" value="Unassembled WGS sequence"/>
</dbReference>
<protein>
    <submittedName>
        <fullName evidence="1">Uncharacterized protein</fullName>
    </submittedName>
</protein>
<evidence type="ECO:0000313" key="2">
    <source>
        <dbReference type="Proteomes" id="UP000759103"/>
    </source>
</evidence>
<reference evidence="1 2" key="1">
    <citation type="submission" date="2021-07" db="EMBL/GenBank/DDBJ databases">
        <title>Sphingomonas sp.</title>
        <authorList>
            <person name="Feng G."/>
            <person name="Li J."/>
            <person name="Pan M."/>
        </authorList>
    </citation>
    <scope>NUCLEOTIDE SEQUENCE [LARGE SCALE GENOMIC DNA]</scope>
    <source>
        <strain evidence="1 2">RRHST34</strain>
    </source>
</reference>
<evidence type="ECO:0000313" key="1">
    <source>
        <dbReference type="EMBL" id="MBW6530294.1"/>
    </source>
</evidence>
<accession>A0ABS7BKZ8</accession>
<proteinExistence type="predicted"/>
<comment type="caution">
    <text evidence="1">The sequence shown here is derived from an EMBL/GenBank/DDBJ whole genome shotgun (WGS) entry which is preliminary data.</text>
</comment>
<name>A0ABS7BKZ8_9SPHN</name>
<keyword evidence="2" id="KW-1185">Reference proteome</keyword>